<keyword evidence="3" id="KW-0472">Membrane</keyword>
<evidence type="ECO:0000256" key="3">
    <source>
        <dbReference type="SAM" id="Phobius"/>
    </source>
</evidence>
<reference evidence="6 7" key="1">
    <citation type="submission" date="2019-03" db="EMBL/GenBank/DDBJ databases">
        <authorList>
            <person name="Gaulin E."/>
            <person name="Dumas B."/>
        </authorList>
    </citation>
    <scope>NUCLEOTIDE SEQUENCE [LARGE SCALE GENOMIC DNA]</scope>
    <source>
        <strain evidence="6">CBS 568.67</strain>
    </source>
</reference>
<evidence type="ECO:0000256" key="2">
    <source>
        <dbReference type="ARBA" id="ARBA00023157"/>
    </source>
</evidence>
<evidence type="ECO:0000259" key="4">
    <source>
        <dbReference type="Pfam" id="PF00182"/>
    </source>
</evidence>
<gene>
    <name evidence="6" type="primary">Aste57867_2869</name>
    <name evidence="5" type="ORF">As57867_002861</name>
    <name evidence="6" type="ORF">ASTE57867_2869</name>
</gene>
<evidence type="ECO:0000313" key="6">
    <source>
        <dbReference type="EMBL" id="VFT80055.1"/>
    </source>
</evidence>
<keyword evidence="2" id="KW-1015">Disulfide bond</keyword>
<dbReference type="InterPro" id="IPR023346">
    <property type="entry name" value="Lysozyme-like_dom_sf"/>
</dbReference>
<feature type="domain" description="Glycoside hydrolase family 19 catalytic" evidence="4">
    <location>
        <begin position="213"/>
        <end position="397"/>
    </location>
</feature>
<dbReference type="OrthoDB" id="72330at2759"/>
<organism evidence="6 7">
    <name type="scientific">Aphanomyces stellatus</name>
    <dbReference type="NCBI Taxonomy" id="120398"/>
    <lineage>
        <taxon>Eukaryota</taxon>
        <taxon>Sar</taxon>
        <taxon>Stramenopiles</taxon>
        <taxon>Oomycota</taxon>
        <taxon>Saprolegniomycetes</taxon>
        <taxon>Saprolegniales</taxon>
        <taxon>Verrucalvaceae</taxon>
        <taxon>Aphanomyces</taxon>
    </lineage>
</organism>
<keyword evidence="1" id="KW-0611">Plant defense</keyword>
<dbReference type="GO" id="GO:0006952">
    <property type="term" value="P:defense response"/>
    <property type="evidence" value="ECO:0007669"/>
    <property type="project" value="UniProtKB-KW"/>
</dbReference>
<dbReference type="PANTHER" id="PTHR22595:SF79">
    <property type="entry name" value="CHITINASE 12"/>
    <property type="match status" value="1"/>
</dbReference>
<dbReference type="EMBL" id="VJMH01000407">
    <property type="protein sequence ID" value="KAF0716410.1"/>
    <property type="molecule type" value="Genomic_DNA"/>
</dbReference>
<dbReference type="Pfam" id="PF00182">
    <property type="entry name" value="Glyco_hydro_19"/>
    <property type="match status" value="1"/>
</dbReference>
<dbReference type="Gene3D" id="1.10.530.10">
    <property type="match status" value="1"/>
</dbReference>
<dbReference type="GO" id="GO:0016998">
    <property type="term" value="P:cell wall macromolecule catabolic process"/>
    <property type="evidence" value="ECO:0007669"/>
    <property type="project" value="InterPro"/>
</dbReference>
<evidence type="ECO:0000313" key="7">
    <source>
        <dbReference type="Proteomes" id="UP000332933"/>
    </source>
</evidence>
<evidence type="ECO:0000256" key="1">
    <source>
        <dbReference type="ARBA" id="ARBA00022821"/>
    </source>
</evidence>
<dbReference type="GO" id="GO:0006032">
    <property type="term" value="P:chitin catabolic process"/>
    <property type="evidence" value="ECO:0007669"/>
    <property type="project" value="InterPro"/>
</dbReference>
<name>A0A485KE68_9STRA</name>
<dbReference type="InterPro" id="IPR000726">
    <property type="entry name" value="Glyco_hydro_19_cat"/>
</dbReference>
<proteinExistence type="predicted"/>
<keyword evidence="7" id="KW-1185">Reference proteome</keyword>
<dbReference type="GO" id="GO:0004568">
    <property type="term" value="F:chitinase activity"/>
    <property type="evidence" value="ECO:0007669"/>
    <property type="project" value="InterPro"/>
</dbReference>
<accession>A0A485KE68</accession>
<dbReference type="SUPFAM" id="SSF53955">
    <property type="entry name" value="Lysozyme-like"/>
    <property type="match status" value="1"/>
</dbReference>
<dbReference type="Gene3D" id="3.30.20.10">
    <property type="entry name" value="Endochitinase, domain 2"/>
    <property type="match status" value="1"/>
</dbReference>
<reference evidence="5" key="2">
    <citation type="submission" date="2019-06" db="EMBL/GenBank/DDBJ databases">
        <title>Genomics analysis of Aphanomyces spp. identifies a new class of oomycete effector associated with host adaptation.</title>
        <authorList>
            <person name="Gaulin E."/>
        </authorList>
    </citation>
    <scope>NUCLEOTIDE SEQUENCE</scope>
    <source>
        <strain evidence="5">CBS 578.67</strain>
    </source>
</reference>
<keyword evidence="3" id="KW-0812">Transmembrane</keyword>
<protein>
    <submittedName>
        <fullName evidence="6">Aste57867_2869 protein</fullName>
    </submittedName>
</protein>
<dbReference type="AlphaFoldDB" id="A0A485KE68"/>
<evidence type="ECO:0000313" key="5">
    <source>
        <dbReference type="EMBL" id="KAF0716410.1"/>
    </source>
</evidence>
<keyword evidence="3" id="KW-1133">Transmembrane helix</keyword>
<dbReference type="FunFam" id="3.30.20.10:FF:000001">
    <property type="entry name" value="Endochitinase (Chitinase)"/>
    <property type="match status" value="1"/>
</dbReference>
<dbReference type="Proteomes" id="UP000332933">
    <property type="component" value="Unassembled WGS sequence"/>
</dbReference>
<dbReference type="CDD" id="cd00325">
    <property type="entry name" value="chitinase_GH19"/>
    <property type="match status" value="1"/>
</dbReference>
<dbReference type="PANTHER" id="PTHR22595">
    <property type="entry name" value="CHITINASE-RELATED"/>
    <property type="match status" value="1"/>
</dbReference>
<dbReference type="EMBL" id="CAADRA010000407">
    <property type="protein sequence ID" value="VFT80055.1"/>
    <property type="molecule type" value="Genomic_DNA"/>
</dbReference>
<sequence length="406" mass="42942">MAHTSTDPPSTTSVDHFRSTDIVIMEEGDAKDSNAFMEEFQGKRRMRILGLACGALLVVGAAVAIVATTGSTPASASQGSAQLPTTTMRTVVVAPTPDTTLSPATTGWDNNPLPLDNSTNETTTLVASEAHATNSTVSSPTTKPVITEAAMTTTVPPPTTVAVTTVALTTTTPSTTTSLPLTTTTVSPPTLPPRGVGALLTKDLYAKVFPNALPIYQYDNLVAVAAKYPSFANSGNVDNDKREVAAFLGQLSLESGDLTHVEELHKTDMCQPSATYPCASGKQYYGRGPLQLSWNYNYADFGKVAGKDLVENPELVATDADLVWLSAMWFWNAPKWNGNIHDVVGKPGGFAKATFIINVGLECGVNPPNKDSEKARIASFKKFCDLLGVAPGDNLSCQTAQFNPKP</sequence>
<feature type="transmembrane region" description="Helical" evidence="3">
    <location>
        <begin position="48"/>
        <end position="67"/>
    </location>
</feature>